<comment type="caution">
    <text evidence="1">The sequence shown here is derived from an EMBL/GenBank/DDBJ whole genome shotgun (WGS) entry which is preliminary data.</text>
</comment>
<proteinExistence type="predicted"/>
<name>A0ACC1PZV0_9APHY</name>
<evidence type="ECO:0000313" key="2">
    <source>
        <dbReference type="Proteomes" id="UP001144978"/>
    </source>
</evidence>
<dbReference type="Proteomes" id="UP001144978">
    <property type="component" value="Unassembled WGS sequence"/>
</dbReference>
<keyword evidence="2" id="KW-1185">Reference proteome</keyword>
<accession>A0ACC1PZV0</accession>
<gene>
    <name evidence="1" type="ORF">NUW54_g4981</name>
</gene>
<dbReference type="EMBL" id="JANSHE010001182">
    <property type="protein sequence ID" value="KAJ3004077.1"/>
    <property type="molecule type" value="Genomic_DNA"/>
</dbReference>
<organism evidence="1 2">
    <name type="scientific">Trametes sanguinea</name>
    <dbReference type="NCBI Taxonomy" id="158606"/>
    <lineage>
        <taxon>Eukaryota</taxon>
        <taxon>Fungi</taxon>
        <taxon>Dikarya</taxon>
        <taxon>Basidiomycota</taxon>
        <taxon>Agaricomycotina</taxon>
        <taxon>Agaricomycetes</taxon>
        <taxon>Polyporales</taxon>
        <taxon>Polyporaceae</taxon>
        <taxon>Trametes</taxon>
    </lineage>
</organism>
<protein>
    <submittedName>
        <fullName evidence="1">Uncharacterized protein</fullName>
    </submittedName>
</protein>
<sequence length="618" mass="67629">MSPRILLSSLSSFDTLAQTQSKAMRVVVVGERVVAAVSESASSPYLVTAIARNRPAPGPIFGFHAKPLILLKSSRRESHGVVAGAQRMWICEKPHTEQWQIATVFCIAYVSQSTKSVSRKVWPLICPPGPGPHRLSRLEQSPPIRHAVLTARTDFGRAYEGFRNREALQLVTSKGRSTEGMHRTARAQHAPGALQEAALLPRSCCSCLIAAVWLTRLRALLSPTGQQFEEGWPALPPPYYPPYLYPCQHVSGLLRRPSAPIHLDRLDAPLQYGRISVTGLFLHFSTPMSSSADEVAEIIAFYESVYADAGVSACISTTHSLGFGPTAFLTYEYLITFDCEVGLFWRSKFTGASALFLTNRYWPLLVQVLNIASSARMSDKRYVGKLCSSDPRSELHQAATHTSTPCKQSSSSNTSRGPLPRTGYSAFSALRTFALSRGNWAISTFVFLLSMVPLGVNFVGFHEFNAACVPLNALSQSQYHWLVVVNDPTIGCSKSSTVSEEMAKTCKCMSADSSAVKMNIDVIVLLVTWMSTYGTIRLTDVALKGRPSFVRLLVRDGTIYFTVLLILNTLHLTFTMLSITDDALSPAYAAHVLTCSPSQDHGRARLPLPPQPAGSQPV</sequence>
<evidence type="ECO:0000313" key="1">
    <source>
        <dbReference type="EMBL" id="KAJ3004077.1"/>
    </source>
</evidence>
<reference evidence="1" key="1">
    <citation type="submission" date="2022-08" db="EMBL/GenBank/DDBJ databases">
        <title>Genome Sequence of Pycnoporus sanguineus.</title>
        <authorList>
            <person name="Buettner E."/>
        </authorList>
    </citation>
    <scope>NUCLEOTIDE SEQUENCE</scope>
    <source>
        <strain evidence="1">CG-C14</strain>
    </source>
</reference>